<protein>
    <submittedName>
        <fullName evidence="1">Uncharacterized protein</fullName>
    </submittedName>
</protein>
<dbReference type="AlphaFoldDB" id="A0A926N9X0"/>
<organism evidence="1 2">
    <name type="scientific">Polycladospora coralii</name>
    <dbReference type="NCBI Taxonomy" id="2771432"/>
    <lineage>
        <taxon>Bacteria</taxon>
        <taxon>Bacillati</taxon>
        <taxon>Bacillota</taxon>
        <taxon>Bacilli</taxon>
        <taxon>Bacillales</taxon>
        <taxon>Thermoactinomycetaceae</taxon>
        <taxon>Polycladospora</taxon>
    </lineage>
</organism>
<evidence type="ECO:0000313" key="1">
    <source>
        <dbReference type="EMBL" id="MBD1372547.1"/>
    </source>
</evidence>
<keyword evidence="2" id="KW-1185">Reference proteome</keyword>
<reference evidence="1" key="1">
    <citation type="submission" date="2020-09" db="EMBL/GenBank/DDBJ databases">
        <title>A novel bacterium of genus Hazenella, isolated from South China Sea.</title>
        <authorList>
            <person name="Huang H."/>
            <person name="Mo K."/>
            <person name="Hu Y."/>
        </authorList>
    </citation>
    <scope>NUCLEOTIDE SEQUENCE</scope>
    <source>
        <strain evidence="1">IB182357</strain>
    </source>
</reference>
<accession>A0A926N9X0</accession>
<dbReference type="RefSeq" id="WP_191140472.1">
    <property type="nucleotide sequence ID" value="NZ_JACXAG020000006.1"/>
</dbReference>
<evidence type="ECO:0000313" key="2">
    <source>
        <dbReference type="Proteomes" id="UP000661691"/>
    </source>
</evidence>
<name>A0A926N9X0_9BACL</name>
<dbReference type="EMBL" id="JACXAH010000011">
    <property type="protein sequence ID" value="MBD1372547.1"/>
    <property type="molecule type" value="Genomic_DNA"/>
</dbReference>
<proteinExistence type="predicted"/>
<gene>
    <name evidence="1" type="ORF">IC620_09290</name>
</gene>
<dbReference type="Proteomes" id="UP000661691">
    <property type="component" value="Unassembled WGS sequence"/>
</dbReference>
<sequence>MTKRYVPQIREAHIPEDGVWAEIDASPVLILSIPEWSAIINEHTKGFKYVWMFDRTEDGYIFCFHLESGIEKAIAFPKEHAGILLMNDYTNSSFAIIITDQELKDISDEATGLLLRDVYLKRHPHAGW</sequence>
<comment type="caution">
    <text evidence="1">The sequence shown here is derived from an EMBL/GenBank/DDBJ whole genome shotgun (WGS) entry which is preliminary data.</text>
</comment>